<name>A0A9J6ER30_RHIMP</name>
<dbReference type="Proteomes" id="UP000821866">
    <property type="component" value="Chromosome 10"/>
</dbReference>
<sequence length="296" mass="33237">MSPACDFVHDVRWAATFDFVMIVVVVVADEGVRVLMRRSKFWPPVPKEAHSRVTRTRGEERSRYRSRTPRSMCPTSPDSMRAFDSCSTLTVTTSEAPEARQSSLSEAPAVSDDDRALMFRLDDVTEFAGSWSPRKERRQTGRFCRVSGKVSPTLILISFLRVVVRRVKSSARFARASNGNGESLDPPRVESNHDRGNLNFSLLLERFGAAATVAMARSWPGLVMEYEGIVSGALVLTTKLAKEYVERYGHELDRAWTRNTQQEIQPAHATEANRMREHEADACARGIGDDDFHGNQ</sequence>
<evidence type="ECO:0000256" key="1">
    <source>
        <dbReference type="SAM" id="MobiDB-lite"/>
    </source>
</evidence>
<reference evidence="2" key="2">
    <citation type="submission" date="2021-09" db="EMBL/GenBank/DDBJ databases">
        <authorList>
            <person name="Jia N."/>
            <person name="Wang J."/>
            <person name="Shi W."/>
            <person name="Du L."/>
            <person name="Sun Y."/>
            <person name="Zhan W."/>
            <person name="Jiang J."/>
            <person name="Wang Q."/>
            <person name="Zhang B."/>
            <person name="Ji P."/>
            <person name="Sakyi L.B."/>
            <person name="Cui X."/>
            <person name="Yuan T."/>
            <person name="Jiang B."/>
            <person name="Yang W."/>
            <person name="Lam T.T.-Y."/>
            <person name="Chang Q."/>
            <person name="Ding S."/>
            <person name="Wang X."/>
            <person name="Zhu J."/>
            <person name="Ruan X."/>
            <person name="Zhao L."/>
            <person name="Wei J."/>
            <person name="Que T."/>
            <person name="Du C."/>
            <person name="Cheng J."/>
            <person name="Dai P."/>
            <person name="Han X."/>
            <person name="Huang E."/>
            <person name="Gao Y."/>
            <person name="Liu J."/>
            <person name="Shao H."/>
            <person name="Ye R."/>
            <person name="Li L."/>
            <person name="Wei W."/>
            <person name="Wang X."/>
            <person name="Wang C."/>
            <person name="Huo Q."/>
            <person name="Li W."/>
            <person name="Guo W."/>
            <person name="Chen H."/>
            <person name="Chen S."/>
            <person name="Zhou L."/>
            <person name="Zhou L."/>
            <person name="Ni X."/>
            <person name="Tian J."/>
            <person name="Zhou Y."/>
            <person name="Sheng Y."/>
            <person name="Liu T."/>
            <person name="Pan Y."/>
            <person name="Xia L."/>
            <person name="Li J."/>
            <person name="Zhao F."/>
            <person name="Cao W."/>
        </authorList>
    </citation>
    <scope>NUCLEOTIDE SEQUENCE</scope>
    <source>
        <strain evidence="2">Rmic-2018</strain>
        <tissue evidence="2">Larvae</tissue>
    </source>
</reference>
<feature type="region of interest" description="Disordered" evidence="1">
    <location>
        <begin position="52"/>
        <end position="77"/>
    </location>
</feature>
<proteinExistence type="predicted"/>
<accession>A0A9J6ER30</accession>
<reference evidence="2" key="1">
    <citation type="journal article" date="2020" name="Cell">
        <title>Large-Scale Comparative Analyses of Tick Genomes Elucidate Their Genetic Diversity and Vector Capacities.</title>
        <authorList>
            <consortium name="Tick Genome and Microbiome Consortium (TIGMIC)"/>
            <person name="Jia N."/>
            <person name="Wang J."/>
            <person name="Shi W."/>
            <person name="Du L."/>
            <person name="Sun Y."/>
            <person name="Zhan W."/>
            <person name="Jiang J.F."/>
            <person name="Wang Q."/>
            <person name="Zhang B."/>
            <person name="Ji P."/>
            <person name="Bell-Sakyi L."/>
            <person name="Cui X.M."/>
            <person name="Yuan T.T."/>
            <person name="Jiang B.G."/>
            <person name="Yang W.F."/>
            <person name="Lam T.T."/>
            <person name="Chang Q.C."/>
            <person name="Ding S.J."/>
            <person name="Wang X.J."/>
            <person name="Zhu J.G."/>
            <person name="Ruan X.D."/>
            <person name="Zhao L."/>
            <person name="Wei J.T."/>
            <person name="Ye R.Z."/>
            <person name="Que T.C."/>
            <person name="Du C.H."/>
            <person name="Zhou Y.H."/>
            <person name="Cheng J.X."/>
            <person name="Dai P.F."/>
            <person name="Guo W.B."/>
            <person name="Han X.H."/>
            <person name="Huang E.J."/>
            <person name="Li L.F."/>
            <person name="Wei W."/>
            <person name="Gao Y.C."/>
            <person name="Liu J.Z."/>
            <person name="Shao H.Z."/>
            <person name="Wang X."/>
            <person name="Wang C.C."/>
            <person name="Yang T.C."/>
            <person name="Huo Q.B."/>
            <person name="Li W."/>
            <person name="Chen H.Y."/>
            <person name="Chen S.E."/>
            <person name="Zhou L.G."/>
            <person name="Ni X.B."/>
            <person name="Tian J.H."/>
            <person name="Sheng Y."/>
            <person name="Liu T."/>
            <person name="Pan Y.S."/>
            <person name="Xia L.Y."/>
            <person name="Li J."/>
            <person name="Zhao F."/>
            <person name="Cao W.C."/>
        </authorList>
    </citation>
    <scope>NUCLEOTIDE SEQUENCE</scope>
    <source>
        <strain evidence="2">Rmic-2018</strain>
    </source>
</reference>
<comment type="caution">
    <text evidence="2">The sequence shown here is derived from an EMBL/GenBank/DDBJ whole genome shotgun (WGS) entry which is preliminary data.</text>
</comment>
<keyword evidence="3" id="KW-1185">Reference proteome</keyword>
<organism evidence="2 3">
    <name type="scientific">Rhipicephalus microplus</name>
    <name type="common">Cattle tick</name>
    <name type="synonym">Boophilus microplus</name>
    <dbReference type="NCBI Taxonomy" id="6941"/>
    <lineage>
        <taxon>Eukaryota</taxon>
        <taxon>Metazoa</taxon>
        <taxon>Ecdysozoa</taxon>
        <taxon>Arthropoda</taxon>
        <taxon>Chelicerata</taxon>
        <taxon>Arachnida</taxon>
        <taxon>Acari</taxon>
        <taxon>Parasitiformes</taxon>
        <taxon>Ixodida</taxon>
        <taxon>Ixodoidea</taxon>
        <taxon>Ixodidae</taxon>
        <taxon>Rhipicephalinae</taxon>
        <taxon>Rhipicephalus</taxon>
        <taxon>Boophilus</taxon>
    </lineage>
</organism>
<dbReference type="AlphaFoldDB" id="A0A9J6ER30"/>
<feature type="compositionally biased region" description="Basic and acidic residues" evidence="1">
    <location>
        <begin position="52"/>
        <end position="63"/>
    </location>
</feature>
<gene>
    <name evidence="2" type="ORF">HPB51_006119</name>
</gene>
<protein>
    <submittedName>
        <fullName evidence="2">Uncharacterized protein</fullName>
    </submittedName>
</protein>
<evidence type="ECO:0000313" key="3">
    <source>
        <dbReference type="Proteomes" id="UP000821866"/>
    </source>
</evidence>
<dbReference type="EMBL" id="JABSTU010000002">
    <property type="protein sequence ID" value="KAH8036850.1"/>
    <property type="molecule type" value="Genomic_DNA"/>
</dbReference>
<evidence type="ECO:0000313" key="2">
    <source>
        <dbReference type="EMBL" id="KAH8036850.1"/>
    </source>
</evidence>